<dbReference type="HAMAP" id="MF_00042">
    <property type="entry name" value="RNase_H"/>
    <property type="match status" value="1"/>
</dbReference>
<feature type="binding site" evidence="10">
    <location>
        <position position="50"/>
    </location>
    <ligand>
        <name>Mg(2+)</name>
        <dbReference type="ChEBI" id="CHEBI:18420"/>
        <label>1</label>
    </ligand>
</feature>
<sequence>MSDRIIAACDGAAKGNPGPAAWAWVIADGEGRPERWESGPLGRATNNVGELTALLRLLEAADAGTPLEVRMDSQYAMKAVTQWLPNWKRNGWKTAAGKPVANQELVQRIDSLLDGRDVEFRHVPAHRVDGDLLNAIADQAASDAAVSQRAAGTAHGDTALPQPAPERAAPAAGAKARRPVRTRPAAGAATATGASAKASSGKAPTITAKFRGTCPCGTSYAAGESITRVGARWGHPACRTAGDSPS</sequence>
<comment type="caution">
    <text evidence="13">The sequence shown here is derived from an EMBL/GenBank/DDBJ whole genome shotgun (WGS) entry which is preliminary data.</text>
</comment>
<evidence type="ECO:0000256" key="7">
    <source>
        <dbReference type="ARBA" id="ARBA00022759"/>
    </source>
</evidence>
<feature type="binding site" evidence="10">
    <location>
        <position position="138"/>
    </location>
    <ligand>
        <name>Mg(2+)</name>
        <dbReference type="ChEBI" id="CHEBI:18420"/>
        <label>2</label>
    </ligand>
</feature>
<evidence type="ECO:0000256" key="10">
    <source>
        <dbReference type="HAMAP-Rule" id="MF_00042"/>
    </source>
</evidence>
<keyword evidence="7 10" id="KW-0255">Endonuclease</keyword>
<dbReference type="InterPro" id="IPR050092">
    <property type="entry name" value="RNase_H"/>
</dbReference>
<dbReference type="AlphaFoldDB" id="A0A2S9Q0K1"/>
<evidence type="ECO:0000256" key="3">
    <source>
        <dbReference type="ARBA" id="ARBA00011245"/>
    </source>
</evidence>
<feature type="binding site" evidence="10">
    <location>
        <position position="10"/>
    </location>
    <ligand>
        <name>Mg(2+)</name>
        <dbReference type="ChEBI" id="CHEBI:18420"/>
        <label>2</label>
    </ligand>
</feature>
<evidence type="ECO:0000313" key="14">
    <source>
        <dbReference type="Proteomes" id="UP000239322"/>
    </source>
</evidence>
<evidence type="ECO:0000256" key="11">
    <source>
        <dbReference type="SAM" id="MobiDB-lite"/>
    </source>
</evidence>
<comment type="function">
    <text evidence="10">Endonuclease that specifically degrades the RNA of RNA-DNA hybrids.</text>
</comment>
<dbReference type="InterPro" id="IPR036397">
    <property type="entry name" value="RNaseH_sf"/>
</dbReference>
<dbReference type="InterPro" id="IPR022892">
    <property type="entry name" value="RNaseHI"/>
</dbReference>
<feature type="binding site" evidence="10">
    <location>
        <position position="10"/>
    </location>
    <ligand>
        <name>Mg(2+)</name>
        <dbReference type="ChEBI" id="CHEBI:18420"/>
        <label>1</label>
    </ligand>
</feature>
<comment type="subcellular location">
    <subcellularLocation>
        <location evidence="10">Cytoplasm</location>
    </subcellularLocation>
</comment>
<dbReference type="Gene3D" id="3.30.420.10">
    <property type="entry name" value="Ribonuclease H-like superfamily/Ribonuclease H"/>
    <property type="match status" value="1"/>
</dbReference>
<evidence type="ECO:0000313" key="13">
    <source>
        <dbReference type="EMBL" id="PRH80204.1"/>
    </source>
</evidence>
<reference evidence="13 14" key="1">
    <citation type="submission" date="2018-03" db="EMBL/GenBank/DDBJ databases">
        <title>Novel Streptomyces sp. from soil.</title>
        <authorList>
            <person name="Tan G.Y.A."/>
            <person name="Lee Z.Y."/>
        </authorList>
    </citation>
    <scope>NUCLEOTIDE SEQUENCE [LARGE SCALE GENOMIC DNA]</scope>
    <source>
        <strain evidence="13 14">ST5x</strain>
    </source>
</reference>
<keyword evidence="6 10" id="KW-0479">Metal-binding</keyword>
<evidence type="ECO:0000259" key="12">
    <source>
        <dbReference type="PROSITE" id="PS50879"/>
    </source>
</evidence>
<organism evidence="13 14">
    <name type="scientific">Streptomyces solincola</name>
    <dbReference type="NCBI Taxonomy" id="2100817"/>
    <lineage>
        <taxon>Bacteria</taxon>
        <taxon>Bacillati</taxon>
        <taxon>Actinomycetota</taxon>
        <taxon>Actinomycetes</taxon>
        <taxon>Kitasatosporales</taxon>
        <taxon>Streptomycetaceae</taxon>
        <taxon>Streptomyces</taxon>
    </lineage>
</organism>
<dbReference type="PANTHER" id="PTHR10642">
    <property type="entry name" value="RIBONUCLEASE H1"/>
    <property type="match status" value="1"/>
</dbReference>
<dbReference type="Proteomes" id="UP000239322">
    <property type="component" value="Unassembled WGS sequence"/>
</dbReference>
<keyword evidence="5 10" id="KW-0540">Nuclease</keyword>
<feature type="domain" description="RNase H type-1" evidence="12">
    <location>
        <begin position="1"/>
        <end position="146"/>
    </location>
</feature>
<dbReference type="GO" id="GO:0004523">
    <property type="term" value="F:RNA-DNA hybrid ribonuclease activity"/>
    <property type="evidence" value="ECO:0007669"/>
    <property type="project" value="UniProtKB-UniRule"/>
</dbReference>
<dbReference type="CDD" id="cd09278">
    <property type="entry name" value="RNase_HI_prokaryote_like"/>
    <property type="match status" value="1"/>
</dbReference>
<dbReference type="GO" id="GO:0043137">
    <property type="term" value="P:DNA replication, removal of RNA primer"/>
    <property type="evidence" value="ECO:0007669"/>
    <property type="project" value="TreeGrafter"/>
</dbReference>
<evidence type="ECO:0000256" key="8">
    <source>
        <dbReference type="ARBA" id="ARBA00022801"/>
    </source>
</evidence>
<protein>
    <recommendedName>
        <fullName evidence="4 10">Ribonuclease H</fullName>
        <shortName evidence="10">RNase H</shortName>
        <ecNumber evidence="4 10">3.1.26.4</ecNumber>
    </recommendedName>
</protein>
<evidence type="ECO:0000256" key="1">
    <source>
        <dbReference type="ARBA" id="ARBA00000077"/>
    </source>
</evidence>
<dbReference type="GO" id="GO:0005737">
    <property type="term" value="C:cytoplasm"/>
    <property type="evidence" value="ECO:0007669"/>
    <property type="project" value="UniProtKB-SubCell"/>
</dbReference>
<comment type="catalytic activity">
    <reaction evidence="1 10">
        <text>Endonucleolytic cleavage to 5'-phosphomonoester.</text>
        <dbReference type="EC" id="3.1.26.4"/>
    </reaction>
</comment>
<proteinExistence type="inferred from homology"/>
<dbReference type="SUPFAM" id="SSF53098">
    <property type="entry name" value="Ribonuclease H-like"/>
    <property type="match status" value="1"/>
</dbReference>
<dbReference type="Pfam" id="PF00075">
    <property type="entry name" value="RNase_H"/>
    <property type="match status" value="1"/>
</dbReference>
<accession>A0A2S9Q0K1</accession>
<feature type="compositionally biased region" description="Low complexity" evidence="11">
    <location>
        <begin position="182"/>
        <end position="204"/>
    </location>
</feature>
<feature type="region of interest" description="Disordered" evidence="11">
    <location>
        <begin position="147"/>
        <end position="204"/>
    </location>
</feature>
<evidence type="ECO:0000256" key="2">
    <source>
        <dbReference type="ARBA" id="ARBA00005300"/>
    </source>
</evidence>
<feature type="binding site" evidence="10">
    <location>
        <position position="72"/>
    </location>
    <ligand>
        <name>Mg(2+)</name>
        <dbReference type="ChEBI" id="CHEBI:18420"/>
        <label>1</label>
    </ligand>
</feature>
<evidence type="ECO:0000256" key="4">
    <source>
        <dbReference type="ARBA" id="ARBA00012180"/>
    </source>
</evidence>
<keyword evidence="14" id="KW-1185">Reference proteome</keyword>
<evidence type="ECO:0000256" key="6">
    <source>
        <dbReference type="ARBA" id="ARBA00022723"/>
    </source>
</evidence>
<comment type="similarity">
    <text evidence="2 10">Belongs to the RNase H family.</text>
</comment>
<keyword evidence="8 10" id="KW-0378">Hydrolase</keyword>
<dbReference type="PANTHER" id="PTHR10642:SF26">
    <property type="entry name" value="RIBONUCLEASE H1"/>
    <property type="match status" value="1"/>
</dbReference>
<dbReference type="InterPro" id="IPR012337">
    <property type="entry name" value="RNaseH-like_sf"/>
</dbReference>
<evidence type="ECO:0000256" key="5">
    <source>
        <dbReference type="ARBA" id="ARBA00022722"/>
    </source>
</evidence>
<dbReference type="EC" id="3.1.26.4" evidence="4 10"/>
<dbReference type="PROSITE" id="PS50879">
    <property type="entry name" value="RNASE_H_1"/>
    <property type="match status" value="1"/>
</dbReference>
<feature type="compositionally biased region" description="Low complexity" evidence="11">
    <location>
        <begin position="159"/>
        <end position="174"/>
    </location>
</feature>
<dbReference type="GO" id="GO:0000287">
    <property type="term" value="F:magnesium ion binding"/>
    <property type="evidence" value="ECO:0007669"/>
    <property type="project" value="UniProtKB-UniRule"/>
</dbReference>
<evidence type="ECO:0000256" key="9">
    <source>
        <dbReference type="ARBA" id="ARBA00022842"/>
    </source>
</evidence>
<dbReference type="EMBL" id="PVLV01000073">
    <property type="protein sequence ID" value="PRH80204.1"/>
    <property type="molecule type" value="Genomic_DNA"/>
</dbReference>
<comment type="subunit">
    <text evidence="3 10">Monomer.</text>
</comment>
<dbReference type="GO" id="GO:0003676">
    <property type="term" value="F:nucleic acid binding"/>
    <property type="evidence" value="ECO:0007669"/>
    <property type="project" value="InterPro"/>
</dbReference>
<dbReference type="OrthoDB" id="7845843at2"/>
<gene>
    <name evidence="10" type="primary">rnhA</name>
    <name evidence="13" type="ORF">C6N75_05470</name>
</gene>
<keyword evidence="9 10" id="KW-0460">Magnesium</keyword>
<keyword evidence="10" id="KW-0963">Cytoplasm</keyword>
<name>A0A2S9Q0K1_9ACTN</name>
<dbReference type="RefSeq" id="WP_105867700.1">
    <property type="nucleotide sequence ID" value="NZ_PVLV01000073.1"/>
</dbReference>
<comment type="cofactor">
    <cofactor evidence="10">
        <name>Mg(2+)</name>
        <dbReference type="ChEBI" id="CHEBI:18420"/>
    </cofactor>
    <text evidence="10">Binds 1 Mg(2+) ion per subunit. May bind a second metal ion at a regulatory site, or after substrate binding.</text>
</comment>
<dbReference type="InterPro" id="IPR002156">
    <property type="entry name" value="RNaseH_domain"/>
</dbReference>